<keyword evidence="3" id="KW-1185">Reference proteome</keyword>
<dbReference type="SUPFAM" id="SSF51905">
    <property type="entry name" value="FAD/NAD(P)-binding domain"/>
    <property type="match status" value="1"/>
</dbReference>
<dbReference type="RefSeq" id="WP_189717506.1">
    <property type="nucleotide sequence ID" value="NZ_BMSA01000036.1"/>
</dbReference>
<protein>
    <submittedName>
        <fullName evidence="2">Oxidoreductase</fullName>
    </submittedName>
</protein>
<evidence type="ECO:0000313" key="3">
    <source>
        <dbReference type="Proteomes" id="UP000646776"/>
    </source>
</evidence>
<evidence type="ECO:0000259" key="1">
    <source>
        <dbReference type="Pfam" id="PF01494"/>
    </source>
</evidence>
<sequence length="394" mass="42882">MRKRALAVGLGIAGMSAALGLRRAGWTPVIIERSPQRRTGGYFVNLMPEGMKAAADLGLDNLDTRNPERGTTWSLNHRGHRRPALGWLDLPGRPTAMVRGDVEVALWHQISDDGVEVRFATAPAEIVEDDTAVDVLLDDASTGNRYRESFDLVVGADGLRSSVRGLTFGPHARFMTTWNAMVCAFALPEQAPSFGAQDSLISARAGRAVWVFGLADRAPTALLTYCTKALDEQFTGDGTERLRAVFDDMDHPAVRHVLDALPTTPDHLFDSVHQVKMERWSTGRVVLAGDAAWCLTLFSGMGTTAALRGGVELGRALAEHPDDLDGALAAREARLRPFITAHQRMARLKQQCFVPTNRALEAVRTLAMHVAVNARRTVTETRLLRAAAEAPHGV</sequence>
<reference evidence="2" key="1">
    <citation type="journal article" date="2014" name="Int. J. Syst. Evol. Microbiol.">
        <title>Complete genome sequence of Corynebacterium casei LMG S-19264T (=DSM 44701T), isolated from a smear-ripened cheese.</title>
        <authorList>
            <consortium name="US DOE Joint Genome Institute (JGI-PGF)"/>
            <person name="Walter F."/>
            <person name="Albersmeier A."/>
            <person name="Kalinowski J."/>
            <person name="Ruckert C."/>
        </authorList>
    </citation>
    <scope>NUCLEOTIDE SEQUENCE</scope>
    <source>
        <strain evidence="2">JCM 4125</strain>
    </source>
</reference>
<reference evidence="2" key="2">
    <citation type="submission" date="2020-09" db="EMBL/GenBank/DDBJ databases">
        <authorList>
            <person name="Sun Q."/>
            <person name="Ohkuma M."/>
        </authorList>
    </citation>
    <scope>NUCLEOTIDE SEQUENCE</scope>
    <source>
        <strain evidence="2">JCM 4125</strain>
    </source>
</reference>
<dbReference type="Gene3D" id="3.30.9.10">
    <property type="entry name" value="D-Amino Acid Oxidase, subunit A, domain 2"/>
    <property type="match status" value="1"/>
</dbReference>
<dbReference type="Proteomes" id="UP000646776">
    <property type="component" value="Unassembled WGS sequence"/>
</dbReference>
<dbReference type="InterPro" id="IPR051704">
    <property type="entry name" value="FAD_aromatic-hydroxylase"/>
</dbReference>
<dbReference type="PANTHER" id="PTHR46865">
    <property type="entry name" value="OXIDOREDUCTASE-RELATED"/>
    <property type="match status" value="1"/>
</dbReference>
<dbReference type="PRINTS" id="PR00420">
    <property type="entry name" value="RNGMNOXGNASE"/>
</dbReference>
<dbReference type="AlphaFoldDB" id="A0A918HPD9"/>
<proteinExistence type="predicted"/>
<organism evidence="2 3">
    <name type="scientific">Streptomyces phaeofaciens</name>
    <dbReference type="NCBI Taxonomy" id="68254"/>
    <lineage>
        <taxon>Bacteria</taxon>
        <taxon>Bacillati</taxon>
        <taxon>Actinomycetota</taxon>
        <taxon>Actinomycetes</taxon>
        <taxon>Kitasatosporales</taxon>
        <taxon>Streptomycetaceae</taxon>
        <taxon>Streptomyces</taxon>
    </lineage>
</organism>
<feature type="domain" description="FAD-binding" evidence="1">
    <location>
        <begin position="6"/>
        <end position="320"/>
    </location>
</feature>
<dbReference type="PANTHER" id="PTHR46865:SF8">
    <property type="entry name" value="POSSIBLE OXIDOREDUCTASE"/>
    <property type="match status" value="1"/>
</dbReference>
<name>A0A918HPD9_9ACTN</name>
<dbReference type="EMBL" id="BMSA01000036">
    <property type="protein sequence ID" value="GGT89308.1"/>
    <property type="molecule type" value="Genomic_DNA"/>
</dbReference>
<dbReference type="InterPro" id="IPR002938">
    <property type="entry name" value="FAD-bd"/>
</dbReference>
<dbReference type="GO" id="GO:0071949">
    <property type="term" value="F:FAD binding"/>
    <property type="evidence" value="ECO:0007669"/>
    <property type="project" value="InterPro"/>
</dbReference>
<dbReference type="InterPro" id="IPR036188">
    <property type="entry name" value="FAD/NAD-bd_sf"/>
</dbReference>
<gene>
    <name evidence="2" type="ORF">GCM10010226_79380</name>
</gene>
<dbReference type="Pfam" id="PF01494">
    <property type="entry name" value="FAD_binding_3"/>
    <property type="match status" value="1"/>
</dbReference>
<comment type="caution">
    <text evidence="2">The sequence shown here is derived from an EMBL/GenBank/DDBJ whole genome shotgun (WGS) entry which is preliminary data.</text>
</comment>
<evidence type="ECO:0000313" key="2">
    <source>
        <dbReference type="EMBL" id="GGT89308.1"/>
    </source>
</evidence>
<dbReference type="Gene3D" id="3.50.50.60">
    <property type="entry name" value="FAD/NAD(P)-binding domain"/>
    <property type="match status" value="1"/>
</dbReference>
<accession>A0A918HPD9</accession>